<protein>
    <submittedName>
        <fullName evidence="1">Uncharacterized protein</fullName>
    </submittedName>
</protein>
<dbReference type="AlphaFoldDB" id="A0A160N2I4"/>
<accession>A0A160N2I4</accession>
<name>A0A160N2I4_9GAMM</name>
<dbReference type="PATRIC" id="fig|445710.3.peg.2337"/>
<gene>
    <name evidence="1" type="ORF">ATSB10_23430</name>
</gene>
<dbReference type="Proteomes" id="UP000077255">
    <property type="component" value="Chromosome"/>
</dbReference>
<organism evidence="1 2">
    <name type="scientific">Dyella thiooxydans</name>
    <dbReference type="NCBI Taxonomy" id="445710"/>
    <lineage>
        <taxon>Bacteria</taxon>
        <taxon>Pseudomonadati</taxon>
        <taxon>Pseudomonadota</taxon>
        <taxon>Gammaproteobacteria</taxon>
        <taxon>Lysobacterales</taxon>
        <taxon>Rhodanobacteraceae</taxon>
        <taxon>Dyella</taxon>
    </lineage>
</organism>
<keyword evidence="2" id="KW-1185">Reference proteome</keyword>
<reference evidence="1 2" key="1">
    <citation type="submission" date="2016-02" db="EMBL/GenBank/DDBJ databases">
        <title>Complete genome sequencing and analysis of ATSB10, Dyella thiooxydans isolated from rhizosphere soil of sunflower (Helianthus annuus L.).</title>
        <authorList>
            <person name="Lee Y."/>
            <person name="Hwangbo K."/>
            <person name="Chung H."/>
            <person name="Yoo J."/>
            <person name="Kim K.Y."/>
            <person name="Sa T.M."/>
            <person name="Um Y."/>
            <person name="Madhaiyan M."/>
        </authorList>
    </citation>
    <scope>NUCLEOTIDE SEQUENCE [LARGE SCALE GENOMIC DNA]</scope>
    <source>
        <strain evidence="1 2">ATSB10</strain>
    </source>
</reference>
<sequence>MVDDRARGLTDAGQKYLRLREGQLVAGIRLAAAISHPSFHRE</sequence>
<dbReference type="STRING" id="445710.ATSB10_23430"/>
<evidence type="ECO:0000313" key="1">
    <source>
        <dbReference type="EMBL" id="AND69797.1"/>
    </source>
</evidence>
<evidence type="ECO:0000313" key="2">
    <source>
        <dbReference type="Proteomes" id="UP000077255"/>
    </source>
</evidence>
<dbReference type="EMBL" id="CP014841">
    <property type="protein sequence ID" value="AND69797.1"/>
    <property type="molecule type" value="Genomic_DNA"/>
</dbReference>
<proteinExistence type="predicted"/>
<dbReference type="KEGG" id="dtx:ATSB10_23430"/>